<name>A0A6P7G2K8_DIAVI</name>
<feature type="signal peptide" evidence="1">
    <location>
        <begin position="1"/>
        <end position="23"/>
    </location>
</feature>
<evidence type="ECO:0000256" key="1">
    <source>
        <dbReference type="SAM" id="SignalP"/>
    </source>
</evidence>
<dbReference type="RefSeq" id="XP_028143141.1">
    <property type="nucleotide sequence ID" value="XM_028287340.1"/>
</dbReference>
<protein>
    <submittedName>
        <fullName evidence="2">Uncharacterized protein LOC114336949 isoform X5</fullName>
    </submittedName>
</protein>
<gene>
    <name evidence="2" type="primary">LOC114336949</name>
</gene>
<evidence type="ECO:0000313" key="2">
    <source>
        <dbReference type="RefSeq" id="XP_028143141.1"/>
    </source>
</evidence>
<dbReference type="AlphaFoldDB" id="A0A6P7G2K8"/>
<reference evidence="2" key="1">
    <citation type="submission" date="2025-08" db="UniProtKB">
        <authorList>
            <consortium name="RefSeq"/>
        </authorList>
    </citation>
    <scope>IDENTIFICATION</scope>
    <source>
        <tissue evidence="2">Whole insect</tissue>
    </source>
</reference>
<feature type="chain" id="PRO_5027730198" evidence="1">
    <location>
        <begin position="24"/>
        <end position="76"/>
    </location>
</feature>
<sequence>MGHSRMVWPAVLLTLVAFGGAFAGSPGAGGSYVGDVNVSAILDSFSVSYDKRVRPNYGVCLRLQARLWMSESPCMC</sequence>
<organism evidence="2">
    <name type="scientific">Diabrotica virgifera virgifera</name>
    <name type="common">western corn rootworm</name>
    <dbReference type="NCBI Taxonomy" id="50390"/>
    <lineage>
        <taxon>Eukaryota</taxon>
        <taxon>Metazoa</taxon>
        <taxon>Ecdysozoa</taxon>
        <taxon>Arthropoda</taxon>
        <taxon>Hexapoda</taxon>
        <taxon>Insecta</taxon>
        <taxon>Pterygota</taxon>
        <taxon>Neoptera</taxon>
        <taxon>Endopterygota</taxon>
        <taxon>Coleoptera</taxon>
        <taxon>Polyphaga</taxon>
        <taxon>Cucujiformia</taxon>
        <taxon>Chrysomeloidea</taxon>
        <taxon>Chrysomelidae</taxon>
        <taxon>Galerucinae</taxon>
        <taxon>Diabroticina</taxon>
        <taxon>Diabroticites</taxon>
        <taxon>Diabrotica</taxon>
    </lineage>
</organism>
<proteinExistence type="predicted"/>
<accession>A0A6P7G2K8</accession>
<keyword evidence="1" id="KW-0732">Signal</keyword>